<comment type="cofactor">
    <cofactor evidence="1">
        <name>pantetheine 4'-phosphate</name>
        <dbReference type="ChEBI" id="CHEBI:47942"/>
    </cofactor>
</comment>
<dbReference type="Gene3D" id="3.40.50.980">
    <property type="match status" value="6"/>
</dbReference>
<dbReference type="SUPFAM" id="SSF52777">
    <property type="entry name" value="CoA-dependent acyltransferases"/>
    <property type="match status" value="8"/>
</dbReference>
<dbReference type="Gene3D" id="3.40.50.150">
    <property type="entry name" value="Vaccinia Virus protein VP39"/>
    <property type="match status" value="1"/>
</dbReference>
<dbReference type="PROSITE" id="PS00012">
    <property type="entry name" value="PHOSPHOPANTETHEINE"/>
    <property type="match status" value="3"/>
</dbReference>
<dbReference type="InterPro" id="IPR009081">
    <property type="entry name" value="PP-bd_ACP"/>
</dbReference>
<feature type="domain" description="Carrier" evidence="7">
    <location>
        <begin position="2054"/>
        <end position="2129"/>
    </location>
</feature>
<dbReference type="InterPro" id="IPR025110">
    <property type="entry name" value="AMP-bd_C"/>
</dbReference>
<proteinExistence type="predicted"/>
<dbReference type="CDD" id="cd12117">
    <property type="entry name" value="A_NRPS_Srf_like"/>
    <property type="match status" value="1"/>
</dbReference>
<dbReference type="InterPro" id="IPR001242">
    <property type="entry name" value="Condensation_dom"/>
</dbReference>
<dbReference type="Pfam" id="PF13193">
    <property type="entry name" value="AMP-binding_C"/>
    <property type="match status" value="2"/>
</dbReference>
<dbReference type="SMART" id="SM00823">
    <property type="entry name" value="PKS_PP"/>
    <property type="match status" value="3"/>
</dbReference>
<evidence type="ECO:0000256" key="6">
    <source>
        <dbReference type="SAM" id="MobiDB-lite"/>
    </source>
</evidence>
<dbReference type="InterPro" id="IPR036736">
    <property type="entry name" value="ACP-like_sf"/>
</dbReference>
<feature type="domain" description="Carrier" evidence="7">
    <location>
        <begin position="968"/>
        <end position="1043"/>
    </location>
</feature>
<dbReference type="CDD" id="cd05930">
    <property type="entry name" value="A_NRPS"/>
    <property type="match status" value="1"/>
</dbReference>
<sequence length="4162" mass="446611">MNTNRNIEDILPLSSLQEGLLFHAVYDEESTDLYVRCLAIDLEGALDGELLRRSFATLLRRHGNLRAGFRHEGLSRVVQVIPRTVEIPWRAVDLRDRTPAEAEAEAERLVAADRWARFDLARPPLLRCLLIRLSDQHYRFVLTNHHILWDGWSSALMMREVLALYARGADDTGLPAVRPYRDFLAWLARQDAAAARAAWTEALADVRPTLVSPEVGGTVVSERVTVAADQPLTAALNARARAWGVTLNSLVQSVWALSLSGLTGQTDVVFGATVSGRPPELAGVETMVGLFINTTPVRVRLDPAETLRELAVRVHREQGRLLEYQHTPLTEIQRWAGHAPLFDTALTFENYPVNGSVLGEQLAGTDLRLRDIQGTSASHYPIGVVAIPGERLELMFNYQPSVWRRDEIQECADTFLRVLGHLADGSQEPIGTLRLQSAAARARWVGEWGGESVVVPPVGDVVGMFEERVRVSPGAVAVVSGGERLSYGELDGRANRLARLLVGLGVGVESLVGVVLPRSVDVVVGLLAVLKAGGGYVPVDVEYPDERVGYVLGDSRPVVTLTVSSEAGRLASLGVGGVVVCLDDPEVVGQLAAVSPAGLGEVGVGSSSVAYVVYTSGSTGRPKGVVVSRGSLGAYVGYARGAYVGVAGGWSLVPSSVAFDLTVTGLFTPLVSGGAVCLAGLEEEAAVVGLGVGGGGPSLMKVTPSHVGLLESLPKSVSPSGLLLVGGEALRGEVLERWRSLFPSVVVANVYGPSEATVNCTEFRLLPGEGTPVGAVPIGRPFPHARVFVLDGWLRPVPPGVVGELYIAGAGVARGYWERPGLSASRFVANPFSTTPGARMYRSGDVVRWRADGQLEFVGRVDDQVKLRGFRIELGEVEAVLAGLDGVSRAAVVVREDQPGDQRLVAYVVGPDAQVPALLDGLRAVLPDYMVPAAIVVLDALPLTPNGKLNRDALPAPDLDALAESGRGPRTPVEEVLCELFAEVLGLPRVSIDVPFGELGGHSLLAMRLVSRIRSVLGVELAIPDFYDHATVAGVAGVVDLGGRGRAPLRAVEPRPQRVPVSYAQERLWFLHQLEGPSPTYNIPMALRLTGRLDADALQQALADVVARHEVLRTVFAEDEQGARQVILAADRARPRIARERVTAAEVPARLAQLGRHTFDLAADLPLRAWLLELTPEEEPAPGAEPHEWLLVVVVHHIVSDLWSRDRLGRDLTRAYAARTRGRAPGWSPLPVQYADYTLWQRETLGDERDPESVLARQIGYWRQQLADLPDELPLPADRPRPAAATFRGGRVPIEIPAETHRALVALSRRARCSVFMVVQAALATLLSRLGGGEDIALGSPIAGRTDEATEDLVGFFVNTLVLRTDLSGDPTFAELLGRVRRTNLDAYAHQDVPFERLVEVLNPARSLARHPLFQVLLAFNNAGEHRDASTLDLPGLTASGERVDTDHARFDLTLSLGEHRTEEGEAAGITGSLGFSADLFDPDTAATLARRFTRVLAGVAADPARRVRDLDILLPGEREVLVPVPVPVVGSGLGSGGTLVGLFESVVGGVSGGVAVVCGGVGCSYGELNARVNRLARLLVAGGVGPERVVAVVLPRSVELVVALLAVLKAGGAYLPLDPETPDERLGFVLADSAPVVTVTVGEYMGRFPGAAVVLDDPATVRELTTLDDTNLTDADRPTALLPDHPAYLIYTSGSTGRPKGVLVPHRNVVRLFDTTRDTFGFGASDVWTLFHSYAFDFSVWELWGALLYGGRLVVVPREVTRSPGEFLELLARERVTVLNQTPSAFYPLIDADRQAQASSELALRWVVFGGEALDFRRLAGWFERHPEGTPRLANMYGITETTVHVSFYELAAEQATDGAPSVVGRPLDDLAGYVLDDALRPVPAGVPGELYVAGAGLARGYRARPGLTAGRFVPNPFAAAPGARMYRTGDVVRWRSDGQLEFVGRADEQVKLRGFRIELGEIEAVLAGLDGVARAVVVMREDQPGDRRLVAYVVGPDARVPALLDGLRAALPDYMVPSAIVVLDALPLTPNGKLDRRALPVPDLTGLDTGRLPRTPVEEVLCGLFGEVLGVGEVSIDAGFFDLGGHSLLATRLVSRIRSVLDVELSVRDLFESPTVAGIADRLGAGGAGAGRARLVPVVPRPDRVPVSFAQQRLWFLHQLEGPSPTYNIPLALRLTGRLDVGALRLALADVVERHEALRTIFADDEHGARQLVLPADRARPELSLARVPSAELVDRARDAARHPFDLAAELPLRAWLFHTEEPTGESPGAELVEGESALVLVVHHIAGDGWSMAPLARDVALAYAARTTGHAPDWAPLPVSYVDYTLWQRETLGDEQDPASPLARQVAYWTRQLADLPEELALPTDRPRPQTASYEGARVPFAIDAELHGRIAELAARHGVTTFMVVRAALAVLLSRLGGGEDIPIGSPIAGRTDEATEDLVGFFVNTLVLRTDLSGDPTFAELLGRVRRTDLDAYSHQDVPFERLVEILDPVRSAARHPLFQVILGFQTAGGAAADAAHTSFPGADASPLETRVNRAKFDLSWFVVPRGPLDAHDGFDCTLEYAAELFDRATAESFIARFLRVLTTVVPAPETPLSDVPVLAAEEHALVVEGWNQTAHPRPADAPQTLAAAFAASAHRTPDAVAVVSDDASVTYRQLAARADRLAGALRAAGVQPGARVLLMLPRGVDAVVAVLAVVKAGGVYVPVSAGLPVERLRFIVADTGARVAVSDEVGAAGLAALGLAVVRPDASADTDVPLADSGLPVADRLAYVMYTSGSTGTPKGVAVTQRNVLDLAADRAWLGGSHERVLLHSPQSFDASTFETWVPLLAGGRIVIAPPGDIDVAVLGRTIERHRVTSLWVTAALFHVMAEEAPERLCGLRELWTGGEAVSAAALARVAQACPDLKLVDGYGPTETTTFATSYPVPATIAPGTRVPIGAPLDNTRAYVLDGRLRPVPVGVVGELYLAGTGLARGYWGQPGLTAGRFVACPFPADAGRRMYRTGDLVRWRADGQLEFVGRADDQVKLRGFRIELGEIETAITRLDTIAQAAVVVRDDQPGNQLVAYVVPAPARTGAQEQDDQVDVWHTVYEELYRADDQQHTFGDDFRGWNSSYSPEATQQAIPEPEMREWRDATVRRVTALQPRRVLEIGVGSGLLLARIAPDCEEYWGTDFSAPAIDRLRAQLAARPDLDRRVHLLVRPADHVEGLPTGHFDTVVLNSVVQYFPSAEYLTDVLTKALTLLAPGGSIVVGDVRDKRLARCFQTAVKINQADRLAPASAARAAVERVLLTENELLVHPDYFVALQHHHTDRLGTVDIRVKRGRHHNELTRYRYDVVLHTGPAPQEPTPREPTRQESTSQDPTAQGRAAQDQTVQGQTVQGPTPVVELRWGRDLTDLDQLRRRLLADPAPLRLTGVPNARIARDLGLTRALRGSANQDTIGKLIDRTEVSTVPDVEDLCRLGEAVGRYPVPTWSAHGDTGTLDVHYQPDDQPAILPAYRAADIPRADLAEYTNNPLVVADLEQRLADVEVELRGVLPEYMVPSVVVPLGGLPLTVNGKLDRRALPVPDFAVVAGVGRGPSSVVEELLCGLFAEVLGLREVSVDAGFFDLGGDSILSIQVVNRARRAGWVLSVRDIFELRTVAELARVVVPVDVGVGLGDGEGVGGFPLLPVGLWLVERGGFGSFNQSQVVRVPAGVSLGDLRAAVGLLVDRHDGLRWRLTGGDGGWGAEVGPVGSVPVADRVSRVDASGLVEEQLFALARSEAVRLRDGLDPVAGVVWGMVWLDRGPGESGLLVWVVHHLVVDGVSWRVLLPDLAQAYAAVRAGKAGEGVLDPVGSSLRWWSRRLVDSVASRRGELDWWESVAHATTSVLGTRSAELGSYATAGSLAVPVPVEVTETVLTRLPGLFQAGVDEVLLAGFGLAVQRWCVERGVEVPESVVLDLEGHGRDEEAVAGAALSRTVGWFTSVYPVRVAPGAVPWSEVQGGASALGGVVKRVKEQLREVPGDGLGYGLLRYHDPEGRARLAPLPTPEIVFNYMGRFTAPGNEANADRGAGENWVPLGGGIAGQGPDVPLSHPLGLNAVAQQGDRGLELIANWSWSPQLIDQPAVERLADLYVQALTGLAAYGADPTAGGLTPSDVALDDITQEEIDEFEDMDDEWENLS</sequence>
<dbReference type="Pfam" id="PF00550">
    <property type="entry name" value="PP-binding"/>
    <property type="match status" value="3"/>
</dbReference>
<evidence type="ECO:0000313" key="9">
    <source>
        <dbReference type="Proteomes" id="UP001183410"/>
    </source>
</evidence>
<feature type="domain" description="Carrier" evidence="7">
    <location>
        <begin position="3578"/>
        <end position="3652"/>
    </location>
</feature>
<dbReference type="SUPFAM" id="SSF56801">
    <property type="entry name" value="Acetyl-CoA synthetase-like"/>
    <property type="match status" value="3"/>
</dbReference>
<dbReference type="PANTHER" id="PTHR45527">
    <property type="entry name" value="NONRIBOSOMAL PEPTIDE SYNTHETASE"/>
    <property type="match status" value="1"/>
</dbReference>
<dbReference type="NCBIfam" id="NF003417">
    <property type="entry name" value="PRK04813.1"/>
    <property type="match status" value="4"/>
</dbReference>
<dbReference type="Gene3D" id="3.30.559.30">
    <property type="entry name" value="Nonribosomal peptide synthetase, condensation domain"/>
    <property type="match status" value="4"/>
</dbReference>
<dbReference type="InterPro" id="IPR013217">
    <property type="entry name" value="Methyltransf_12"/>
</dbReference>
<dbReference type="RefSeq" id="WP_311669226.1">
    <property type="nucleotide sequence ID" value="NZ_JAVREO010000015.1"/>
</dbReference>
<keyword evidence="2" id="KW-0596">Phosphopantetheine</keyword>
<comment type="caution">
    <text evidence="8">The sequence shown here is derived from an EMBL/GenBank/DDBJ whole genome shotgun (WGS) entry which is preliminary data.</text>
</comment>
<dbReference type="InterPro" id="IPR006162">
    <property type="entry name" value="Ppantetheine_attach_site"/>
</dbReference>
<dbReference type="InterPro" id="IPR045851">
    <property type="entry name" value="AMP-bd_C_sf"/>
</dbReference>
<dbReference type="Pfam" id="PF00668">
    <property type="entry name" value="Condensation"/>
    <property type="match status" value="4"/>
</dbReference>
<evidence type="ECO:0000256" key="1">
    <source>
        <dbReference type="ARBA" id="ARBA00001957"/>
    </source>
</evidence>
<dbReference type="EMBL" id="JAVREO010000015">
    <property type="protein sequence ID" value="MDT0269136.1"/>
    <property type="molecule type" value="Genomic_DNA"/>
</dbReference>
<keyword evidence="3" id="KW-0597">Phosphoprotein</keyword>
<dbReference type="PROSITE" id="PS00455">
    <property type="entry name" value="AMP_BINDING"/>
    <property type="match status" value="3"/>
</dbReference>
<evidence type="ECO:0000256" key="5">
    <source>
        <dbReference type="ARBA" id="ARBA00023194"/>
    </source>
</evidence>
<dbReference type="Pfam" id="PF08242">
    <property type="entry name" value="Methyltransf_12"/>
    <property type="match status" value="1"/>
</dbReference>
<keyword evidence="4" id="KW-0677">Repeat</keyword>
<dbReference type="Gene3D" id="1.10.1200.10">
    <property type="entry name" value="ACP-like"/>
    <property type="match status" value="3"/>
</dbReference>
<dbReference type="InterPro" id="IPR020845">
    <property type="entry name" value="AMP-binding_CS"/>
</dbReference>
<dbReference type="InterPro" id="IPR010060">
    <property type="entry name" value="NRPS_synth"/>
</dbReference>
<dbReference type="CDD" id="cd17643">
    <property type="entry name" value="A_NRPS_Cytc1-like"/>
    <property type="match status" value="1"/>
</dbReference>
<evidence type="ECO:0000259" key="7">
    <source>
        <dbReference type="PROSITE" id="PS50075"/>
    </source>
</evidence>
<dbReference type="PROSITE" id="PS50075">
    <property type="entry name" value="CARRIER"/>
    <property type="match status" value="3"/>
</dbReference>
<dbReference type="Proteomes" id="UP001183410">
    <property type="component" value="Unassembled WGS sequence"/>
</dbReference>
<dbReference type="Pfam" id="PF00501">
    <property type="entry name" value="AMP-binding"/>
    <property type="match status" value="3"/>
</dbReference>
<dbReference type="CDD" id="cd19540">
    <property type="entry name" value="LCL_NRPS-like"/>
    <property type="match status" value="2"/>
</dbReference>
<accession>A0ABU2JWL3</accession>
<dbReference type="CDD" id="cd02440">
    <property type="entry name" value="AdoMet_MTases"/>
    <property type="match status" value="1"/>
</dbReference>
<evidence type="ECO:0000256" key="3">
    <source>
        <dbReference type="ARBA" id="ARBA00022553"/>
    </source>
</evidence>
<dbReference type="InterPro" id="IPR029063">
    <property type="entry name" value="SAM-dependent_MTases_sf"/>
</dbReference>
<evidence type="ECO:0000256" key="4">
    <source>
        <dbReference type="ARBA" id="ARBA00022737"/>
    </source>
</evidence>
<dbReference type="InterPro" id="IPR020806">
    <property type="entry name" value="PKS_PP-bd"/>
</dbReference>
<dbReference type="Gene3D" id="2.30.38.10">
    <property type="entry name" value="Luciferase, Domain 3"/>
    <property type="match status" value="3"/>
</dbReference>
<organism evidence="8 9">
    <name type="scientific">Streptomyces chisholmiae</name>
    <dbReference type="NCBI Taxonomy" id="3075540"/>
    <lineage>
        <taxon>Bacteria</taxon>
        <taxon>Bacillati</taxon>
        <taxon>Actinomycetota</taxon>
        <taxon>Actinomycetes</taxon>
        <taxon>Kitasatosporales</taxon>
        <taxon>Streptomycetaceae</taxon>
        <taxon>Streptomyces</taxon>
    </lineage>
</organism>
<feature type="region of interest" description="Disordered" evidence="6">
    <location>
        <begin position="3338"/>
        <end position="3379"/>
    </location>
</feature>
<keyword evidence="5" id="KW-0045">Antibiotic biosynthesis</keyword>
<evidence type="ECO:0000256" key="2">
    <source>
        <dbReference type="ARBA" id="ARBA00022450"/>
    </source>
</evidence>
<dbReference type="Gene3D" id="3.30.300.30">
    <property type="match status" value="4"/>
</dbReference>
<dbReference type="InterPro" id="IPR010071">
    <property type="entry name" value="AA_adenyl_dom"/>
</dbReference>
<dbReference type="CDD" id="cd19543">
    <property type="entry name" value="DCL_NRPS"/>
    <property type="match status" value="1"/>
</dbReference>
<dbReference type="SUPFAM" id="SSF53335">
    <property type="entry name" value="S-adenosyl-L-methionine-dependent methyltransferases"/>
    <property type="match status" value="1"/>
</dbReference>
<dbReference type="NCBIfam" id="TIGR01733">
    <property type="entry name" value="AA-adenyl-dom"/>
    <property type="match status" value="3"/>
</dbReference>
<reference evidence="9" key="1">
    <citation type="submission" date="2023-07" db="EMBL/GenBank/DDBJ databases">
        <title>30 novel species of actinomycetes from the DSMZ collection.</title>
        <authorList>
            <person name="Nouioui I."/>
        </authorList>
    </citation>
    <scope>NUCLEOTIDE SEQUENCE [LARGE SCALE GENOMIC DNA]</scope>
    <source>
        <strain evidence="9">DSM 44915</strain>
    </source>
</reference>
<dbReference type="InterPro" id="IPR023213">
    <property type="entry name" value="CAT-like_dom_sf"/>
</dbReference>
<name>A0ABU2JWL3_9ACTN</name>
<evidence type="ECO:0000313" key="8">
    <source>
        <dbReference type="EMBL" id="MDT0269136.1"/>
    </source>
</evidence>
<dbReference type="SUPFAM" id="SSF47336">
    <property type="entry name" value="ACP-like"/>
    <property type="match status" value="3"/>
</dbReference>
<dbReference type="Gene3D" id="3.30.559.10">
    <property type="entry name" value="Chloramphenicol acetyltransferase-like domain"/>
    <property type="match status" value="4"/>
</dbReference>
<keyword evidence="9" id="KW-1185">Reference proteome</keyword>
<dbReference type="PANTHER" id="PTHR45527:SF1">
    <property type="entry name" value="FATTY ACID SYNTHASE"/>
    <property type="match status" value="1"/>
</dbReference>
<protein>
    <submittedName>
        <fullName evidence="8">Amino acid adenylation domain-containing protein</fullName>
    </submittedName>
</protein>
<dbReference type="InterPro" id="IPR000873">
    <property type="entry name" value="AMP-dep_synth/lig_dom"/>
</dbReference>
<dbReference type="NCBIfam" id="TIGR01720">
    <property type="entry name" value="NRPS-para261"/>
    <property type="match status" value="1"/>
</dbReference>
<gene>
    <name evidence="8" type="ORF">RM844_22880</name>
</gene>